<dbReference type="InterPro" id="IPR000210">
    <property type="entry name" value="BTB/POZ_dom"/>
</dbReference>
<dbReference type="Gene3D" id="3.30.710.10">
    <property type="entry name" value="Potassium Channel Kv1.1, Chain A"/>
    <property type="match status" value="1"/>
</dbReference>
<dbReference type="InterPro" id="IPR011333">
    <property type="entry name" value="SKP1/BTB/POZ_sf"/>
</dbReference>
<evidence type="ECO:0000313" key="2">
    <source>
        <dbReference type="EMBL" id="CAL8143616.1"/>
    </source>
</evidence>
<protein>
    <recommendedName>
        <fullName evidence="1">BTB domain-containing protein</fullName>
    </recommendedName>
</protein>
<dbReference type="Proteomes" id="UP001642540">
    <property type="component" value="Unassembled WGS sequence"/>
</dbReference>
<sequence length="128" mass="14318">MSDEANNNNDNINTERLVTNKVTSKNGTVKVSASAVEAADDEDSFIEDAHSRNIPPEARCLHNEDFNFRSGLPNLARLEDVHMTYENYPNNNSVQANDDDADATLRSSDGYYFPVHRAVLCGESDYFK</sequence>
<comment type="caution">
    <text evidence="2">The sequence shown here is derived from an EMBL/GenBank/DDBJ whole genome shotgun (WGS) entry which is preliminary data.</text>
</comment>
<organism evidence="2 3">
    <name type="scientific">Orchesella dallaii</name>
    <dbReference type="NCBI Taxonomy" id="48710"/>
    <lineage>
        <taxon>Eukaryota</taxon>
        <taxon>Metazoa</taxon>
        <taxon>Ecdysozoa</taxon>
        <taxon>Arthropoda</taxon>
        <taxon>Hexapoda</taxon>
        <taxon>Collembola</taxon>
        <taxon>Entomobryomorpha</taxon>
        <taxon>Entomobryoidea</taxon>
        <taxon>Orchesellidae</taxon>
        <taxon>Orchesellinae</taxon>
        <taxon>Orchesella</taxon>
    </lineage>
</organism>
<reference evidence="2 3" key="1">
    <citation type="submission" date="2024-08" db="EMBL/GenBank/DDBJ databases">
        <authorList>
            <person name="Cucini C."/>
            <person name="Frati F."/>
        </authorList>
    </citation>
    <scope>NUCLEOTIDE SEQUENCE [LARGE SCALE GENOMIC DNA]</scope>
</reference>
<dbReference type="EMBL" id="CAXLJM020000160">
    <property type="protein sequence ID" value="CAL8143616.1"/>
    <property type="molecule type" value="Genomic_DNA"/>
</dbReference>
<dbReference type="PROSITE" id="PS50097">
    <property type="entry name" value="BTB"/>
    <property type="match status" value="1"/>
</dbReference>
<proteinExistence type="predicted"/>
<evidence type="ECO:0000259" key="1">
    <source>
        <dbReference type="PROSITE" id="PS50097"/>
    </source>
</evidence>
<name>A0ABP1S5B1_9HEXA</name>
<keyword evidence="3" id="KW-1185">Reference proteome</keyword>
<feature type="domain" description="BTB" evidence="1">
    <location>
        <begin position="101"/>
        <end position="128"/>
    </location>
</feature>
<gene>
    <name evidence="2" type="ORF">ODALV1_LOCUS29746</name>
</gene>
<accession>A0ABP1S5B1</accession>
<dbReference type="Pfam" id="PF00651">
    <property type="entry name" value="BTB"/>
    <property type="match status" value="1"/>
</dbReference>
<evidence type="ECO:0000313" key="3">
    <source>
        <dbReference type="Proteomes" id="UP001642540"/>
    </source>
</evidence>